<reference evidence="17 18" key="1">
    <citation type="submission" date="2020-01" db="EMBL/GenBank/DDBJ databases">
        <title>Complete and circular genome sequences of six lactobacillus isolates from horses.</title>
        <authorList>
            <person name="Hassan H.M."/>
        </authorList>
    </citation>
    <scope>NUCLEOTIDE SEQUENCE [LARGE SCALE GENOMIC DNA]</scope>
    <source>
        <strain evidence="17 18">1A</strain>
    </source>
</reference>
<dbReference type="Gene3D" id="3.40.50.300">
    <property type="entry name" value="P-loop containing nucleotide triphosphate hydrolases"/>
    <property type="match status" value="4"/>
</dbReference>
<dbReference type="AlphaFoldDB" id="A0A7H9EHZ6"/>
<dbReference type="PROSITE" id="PS51217">
    <property type="entry name" value="UVRD_HELICASE_CTER"/>
    <property type="match status" value="1"/>
</dbReference>
<dbReference type="InterPro" id="IPR014017">
    <property type="entry name" value="DNA_helicase_UvrD-like_C"/>
</dbReference>
<evidence type="ECO:0000256" key="6">
    <source>
        <dbReference type="ARBA" id="ARBA00022839"/>
    </source>
</evidence>
<comment type="subunit">
    <text evidence="13">Heterodimer of AddA and AddB/RexB.</text>
</comment>
<evidence type="ECO:0000259" key="16">
    <source>
        <dbReference type="PROSITE" id="PS51217"/>
    </source>
</evidence>
<dbReference type="SUPFAM" id="SSF52540">
    <property type="entry name" value="P-loop containing nucleoside triphosphate hydrolases"/>
    <property type="match status" value="1"/>
</dbReference>
<comment type="similarity">
    <text evidence="13">Belongs to the helicase family. AddA subfamily.</text>
</comment>
<dbReference type="InterPro" id="IPR014016">
    <property type="entry name" value="UvrD-like_ATP-bd"/>
</dbReference>
<dbReference type="CDD" id="cd17932">
    <property type="entry name" value="DEXQc_UvrD"/>
    <property type="match status" value="1"/>
</dbReference>
<dbReference type="InterPro" id="IPR014152">
    <property type="entry name" value="AddA"/>
</dbReference>
<evidence type="ECO:0000313" key="18">
    <source>
        <dbReference type="Proteomes" id="UP000510886"/>
    </source>
</evidence>
<keyword evidence="2 13" id="KW-0547">Nucleotide-binding</keyword>
<comment type="catalytic activity">
    <reaction evidence="11 13">
        <text>Couples ATP hydrolysis with the unwinding of duplex DNA by translocating in the 3'-5' direction.</text>
        <dbReference type="EC" id="5.6.2.4"/>
    </reaction>
</comment>
<name>A0A7H9EHZ6_9LACO</name>
<feature type="domain" description="UvrD-like helicase ATP-binding" evidence="15">
    <location>
        <begin position="4"/>
        <end position="477"/>
    </location>
</feature>
<dbReference type="Pfam" id="PF12705">
    <property type="entry name" value="PDDEXK_1"/>
    <property type="match status" value="1"/>
</dbReference>
<evidence type="ECO:0000256" key="13">
    <source>
        <dbReference type="HAMAP-Rule" id="MF_01451"/>
    </source>
</evidence>
<dbReference type="Proteomes" id="UP000510886">
    <property type="component" value="Chromosome"/>
</dbReference>
<comment type="cofactor">
    <cofactor evidence="13">
        <name>Mg(2+)</name>
        <dbReference type="ChEBI" id="CHEBI:18420"/>
    </cofactor>
</comment>
<dbReference type="PANTHER" id="PTHR11070">
    <property type="entry name" value="UVRD / RECB / PCRA DNA HELICASE FAMILY MEMBER"/>
    <property type="match status" value="1"/>
</dbReference>
<dbReference type="GO" id="GO:0033202">
    <property type="term" value="C:DNA helicase complex"/>
    <property type="evidence" value="ECO:0007669"/>
    <property type="project" value="TreeGrafter"/>
</dbReference>
<dbReference type="SUPFAM" id="SSF52980">
    <property type="entry name" value="Restriction endonuclease-like"/>
    <property type="match status" value="1"/>
</dbReference>
<feature type="binding site" evidence="14">
    <location>
        <begin position="25"/>
        <end position="32"/>
    </location>
    <ligand>
        <name>ATP</name>
        <dbReference type="ChEBI" id="CHEBI:30616"/>
    </ligand>
</feature>
<dbReference type="GO" id="GO:0008408">
    <property type="term" value="F:3'-5' exonuclease activity"/>
    <property type="evidence" value="ECO:0007669"/>
    <property type="project" value="UniProtKB-UniRule"/>
</dbReference>
<evidence type="ECO:0000313" key="17">
    <source>
        <dbReference type="EMBL" id="QLL77276.1"/>
    </source>
</evidence>
<evidence type="ECO:0000259" key="15">
    <source>
        <dbReference type="PROSITE" id="PS51198"/>
    </source>
</evidence>
<evidence type="ECO:0000256" key="4">
    <source>
        <dbReference type="ARBA" id="ARBA00022801"/>
    </source>
</evidence>
<dbReference type="GO" id="GO:0005524">
    <property type="term" value="F:ATP binding"/>
    <property type="evidence" value="ECO:0007669"/>
    <property type="project" value="UniProtKB-UniRule"/>
</dbReference>
<keyword evidence="9 13" id="KW-0234">DNA repair</keyword>
<dbReference type="KEGG" id="lsw:GTO87_00690"/>
<keyword evidence="4 13" id="KW-0378">Hydrolase</keyword>
<dbReference type="InterPro" id="IPR011335">
    <property type="entry name" value="Restrct_endonuc-II-like"/>
</dbReference>
<dbReference type="NCBIfam" id="TIGR02785">
    <property type="entry name" value="addA_Gpos"/>
    <property type="match status" value="1"/>
</dbReference>
<evidence type="ECO:0000256" key="2">
    <source>
        <dbReference type="ARBA" id="ARBA00022741"/>
    </source>
</evidence>
<evidence type="ECO:0000256" key="5">
    <source>
        <dbReference type="ARBA" id="ARBA00022806"/>
    </source>
</evidence>
<dbReference type="InterPro" id="IPR038726">
    <property type="entry name" value="PDDEXK_AddAB-type"/>
</dbReference>
<keyword evidence="7 13" id="KW-0067">ATP-binding</keyword>
<dbReference type="InterPro" id="IPR027417">
    <property type="entry name" value="P-loop_NTPase"/>
</dbReference>
<dbReference type="Pfam" id="PF00580">
    <property type="entry name" value="UvrD-helicase"/>
    <property type="match status" value="1"/>
</dbReference>
<accession>A0A7H9EHZ6</accession>
<comment type="catalytic activity">
    <reaction evidence="12 13">
        <text>ATP + H2O = ADP + phosphate + H(+)</text>
        <dbReference type="Rhea" id="RHEA:13065"/>
        <dbReference type="ChEBI" id="CHEBI:15377"/>
        <dbReference type="ChEBI" id="CHEBI:15378"/>
        <dbReference type="ChEBI" id="CHEBI:30616"/>
        <dbReference type="ChEBI" id="CHEBI:43474"/>
        <dbReference type="ChEBI" id="CHEBI:456216"/>
        <dbReference type="EC" id="5.6.2.4"/>
    </reaction>
</comment>
<evidence type="ECO:0000256" key="8">
    <source>
        <dbReference type="ARBA" id="ARBA00023125"/>
    </source>
</evidence>
<evidence type="ECO:0000256" key="14">
    <source>
        <dbReference type="PROSITE-ProRule" id="PRU00560"/>
    </source>
</evidence>
<sequence length="1269" mass="144195">MAEINFTPGQKQAIFDQGQNILVAASAGSGKTRVLVQRVIEKIKQGTDIDQLLIVTFTEAAAAEMRDRIKKALEKELQTASPAEVRRYRQQLVKLNVANISTIDAFCLQIIRRYYYVINLDPGFRMLTDTAEQTMLMENVWEDVREQYYQAYYQGQDTPESDCASFKELADNFTNDRDDEGLTTIVLRAYRQSLSLPHPQEWLQKLGQAYRVPEAGLGQMELFRQGIIPLVQQELEQQASNLTLAQTIAENNGFDKAAAKIADDQAHLRQVLTALAASDPEYATIQARLAFTFTKKYYGRNLDPVAVQEKKRITALIDDVKKTLKNLSTRWFGEDEQAVRQTLHACYRLANKLAEVTLRFMDAYAQEKRRRHLLEFNDLEHLSLQILQNEDVQTSMRNQFAEIMIDEYQDTNHLQEAILTSFARTKPGNLFMVGDVKQSIYGFRSAEPQLFLDKYHRYAQTDNDDERVILAENFRSVQNVADFTNLIFSQLMDQQVGEMDYDTNAQLKFGAKYYPQTQPEALPADVTDLQAEILLYCEQDGATEEPVPDKVTGQVQLLIAKIQELCDGSHRIFDRQTGEMRPVTYSDIAILTRTRGNNNTLMDYFSQAGIPLYVNDAANYFQTTEIRIMVSLLKIIDNPRQDIPLVAVLRSPIVGLKENDLARIRLTQRDSDYYTALTKYWQTHDELHHELWERIDQFMRQLTAWRDLARQQAIADLIWDIYDQTGFIDYVAGMPGGPQRQANLHALYDRAAAYEKTSFKGLFQFIRFVERMEENNDDLNAATTQSVGNMVTVMTIHGSKGLEFPIVVLFDATHQFNLTDERQSVIFTPTEGAGLTYVQPLTDPEIPSVANTATIKSDSLVKLLAQNRIARKNRAEAMRLLYVALTRAEQKLLVIGAYDKQDKVLTKWQGAAMTDALVLPAGARAAQTSLMDWLGMCLIRSHKFGYQLDTNLPEPTFIQASGADFSVRFIGPDQLPQIEHEQPTDVDQWLTTQTEVAHEHISSEMLKEMAVVLNHHYDQLDLTRTTAFQSVSDIRRLFEDPDTERMGRLQNLDGAKNGQVNRHLDNEFSLPSFMPTMTKPVSAAQIGTATHLLFQKMDLHQEVTKDRVQAMCEQLVQDNLLSQEVAARINLDGIVNFYQTPVGQLVLAHPDQVFREVPFSLVIQPEKLFAITATTSKPILVHGIIDGYVDTGDEVVIFDYKTNHPFGHMAATSRAGAVAGEDAQAFSERMKREYQGQLNLYQLALQQMVAAPVTHKYLYLTQTGETVEV</sequence>
<dbReference type="GO" id="GO:0043138">
    <property type="term" value="F:3'-5' DNA helicase activity"/>
    <property type="evidence" value="ECO:0007669"/>
    <property type="project" value="UniProtKB-UniRule"/>
</dbReference>
<keyword evidence="1 13" id="KW-0540">Nuclease</keyword>
<dbReference type="PANTHER" id="PTHR11070:SF48">
    <property type="entry name" value="ATP-DEPENDENT HELICASE_NUCLEASE SUBUNIT A"/>
    <property type="match status" value="1"/>
</dbReference>
<dbReference type="EMBL" id="CP047418">
    <property type="protein sequence ID" value="QLL77276.1"/>
    <property type="molecule type" value="Genomic_DNA"/>
</dbReference>
<dbReference type="PROSITE" id="PS51198">
    <property type="entry name" value="UVRD_HELICASE_ATP_BIND"/>
    <property type="match status" value="1"/>
</dbReference>
<evidence type="ECO:0000256" key="12">
    <source>
        <dbReference type="ARBA" id="ARBA00048988"/>
    </source>
</evidence>
<dbReference type="HAMAP" id="MF_01451">
    <property type="entry name" value="AddA"/>
    <property type="match status" value="1"/>
</dbReference>
<evidence type="ECO:0000256" key="3">
    <source>
        <dbReference type="ARBA" id="ARBA00022763"/>
    </source>
</evidence>
<proteinExistence type="inferred from homology"/>
<dbReference type="RefSeq" id="WP_180849119.1">
    <property type="nucleotide sequence ID" value="NZ_CP047418.1"/>
</dbReference>
<keyword evidence="10 13" id="KW-0413">Isomerase</keyword>
<protein>
    <recommendedName>
        <fullName evidence="13">ATP-dependent helicase/nuclease subunit A</fullName>
        <ecNumber evidence="13">3.1.-.-</ecNumber>
        <ecNumber evidence="13">5.6.2.4</ecNumber>
    </recommendedName>
    <alternativeName>
        <fullName evidence="13">ATP-dependent helicase/nuclease AddA</fullName>
    </alternativeName>
    <alternativeName>
        <fullName evidence="13">DNA 3'-5' helicase AddA</fullName>
    </alternativeName>
</protein>
<dbReference type="EC" id="5.6.2.4" evidence="13"/>
<organism evidence="17 18">
    <name type="scientific">Ligilactobacillus saerimneri</name>
    <dbReference type="NCBI Taxonomy" id="228229"/>
    <lineage>
        <taxon>Bacteria</taxon>
        <taxon>Bacillati</taxon>
        <taxon>Bacillota</taxon>
        <taxon>Bacilli</taxon>
        <taxon>Lactobacillales</taxon>
        <taxon>Lactobacillaceae</taxon>
        <taxon>Ligilactobacillus</taxon>
    </lineage>
</organism>
<evidence type="ECO:0000256" key="1">
    <source>
        <dbReference type="ARBA" id="ARBA00022722"/>
    </source>
</evidence>
<keyword evidence="3 13" id="KW-0227">DNA damage</keyword>
<dbReference type="GO" id="GO:0005829">
    <property type="term" value="C:cytosol"/>
    <property type="evidence" value="ECO:0007669"/>
    <property type="project" value="TreeGrafter"/>
</dbReference>
<keyword evidence="8 13" id="KW-0238">DNA-binding</keyword>
<evidence type="ECO:0000256" key="7">
    <source>
        <dbReference type="ARBA" id="ARBA00022840"/>
    </source>
</evidence>
<keyword evidence="5 13" id="KW-0347">Helicase</keyword>
<keyword evidence="6 13" id="KW-0269">Exonuclease</keyword>
<dbReference type="Pfam" id="PF13361">
    <property type="entry name" value="UvrD_C"/>
    <property type="match status" value="1"/>
</dbReference>
<dbReference type="InterPro" id="IPR000212">
    <property type="entry name" value="DNA_helicase_UvrD/REP"/>
</dbReference>
<dbReference type="EC" id="3.1.-.-" evidence="13"/>
<evidence type="ECO:0000256" key="10">
    <source>
        <dbReference type="ARBA" id="ARBA00023235"/>
    </source>
</evidence>
<dbReference type="InterPro" id="IPR011604">
    <property type="entry name" value="PDDEXK-like_dom_sf"/>
</dbReference>
<dbReference type="GO" id="GO:0003690">
    <property type="term" value="F:double-stranded DNA binding"/>
    <property type="evidence" value="ECO:0007669"/>
    <property type="project" value="UniProtKB-UniRule"/>
</dbReference>
<dbReference type="GO" id="GO:0000724">
    <property type="term" value="P:double-strand break repair via homologous recombination"/>
    <property type="evidence" value="ECO:0007669"/>
    <property type="project" value="UniProtKB-UniRule"/>
</dbReference>
<gene>
    <name evidence="13 17" type="primary">addA</name>
    <name evidence="17" type="ORF">GTO87_00690</name>
</gene>
<dbReference type="Gene3D" id="3.90.320.10">
    <property type="match status" value="1"/>
</dbReference>
<evidence type="ECO:0000256" key="9">
    <source>
        <dbReference type="ARBA" id="ARBA00023204"/>
    </source>
</evidence>
<comment type="function">
    <text evidence="13">The heterodimer acts as both an ATP-dependent DNA helicase and an ATP-dependent, dual-direction single-stranded exonuclease. Recognizes the chi site generating a DNA molecule suitable for the initiation of homologous recombination. The AddA nuclease domain is required for chi fragment generation; this subunit has the helicase and 3' -&gt; 5' nuclease activities.</text>
</comment>
<feature type="domain" description="UvrD-like helicase C-terminal" evidence="16">
    <location>
        <begin position="516"/>
        <end position="801"/>
    </location>
</feature>
<evidence type="ECO:0000256" key="11">
    <source>
        <dbReference type="ARBA" id="ARBA00034617"/>
    </source>
</evidence>